<dbReference type="SMART" id="SM00962">
    <property type="entry name" value="SRP54"/>
    <property type="match status" value="1"/>
</dbReference>
<evidence type="ECO:0000256" key="4">
    <source>
        <dbReference type="ARBA" id="ARBA00022884"/>
    </source>
</evidence>
<comment type="caution">
    <text evidence="11">The sequence shown here is derived from an EMBL/GenBank/DDBJ whole genome shotgun (WGS) entry which is preliminary data.</text>
</comment>
<dbReference type="InterPro" id="IPR022941">
    <property type="entry name" value="SRP54"/>
</dbReference>
<dbReference type="InterPro" id="IPR004125">
    <property type="entry name" value="Signal_recog_particle_SRP54_M"/>
</dbReference>
<protein>
    <recommendedName>
        <fullName evidence="9">Signal recognition particle protein</fullName>
        <ecNumber evidence="9">3.6.5.4</ecNumber>
    </recommendedName>
    <alternativeName>
        <fullName evidence="9">Fifty-four homolog</fullName>
    </alternativeName>
</protein>
<gene>
    <name evidence="9" type="primary">ffh</name>
    <name evidence="11" type="ORF">ENW96_12345</name>
</gene>
<dbReference type="Gene3D" id="3.40.50.300">
    <property type="entry name" value="P-loop containing nucleotide triphosphate hydrolases"/>
    <property type="match status" value="1"/>
</dbReference>
<feature type="binding site" evidence="9">
    <location>
        <begin position="189"/>
        <end position="193"/>
    </location>
    <ligand>
        <name>GTP</name>
        <dbReference type="ChEBI" id="CHEBI:37565"/>
    </ligand>
</feature>
<dbReference type="GO" id="GO:0008312">
    <property type="term" value="F:7S RNA binding"/>
    <property type="evidence" value="ECO:0007669"/>
    <property type="project" value="InterPro"/>
</dbReference>
<dbReference type="Pfam" id="PF02978">
    <property type="entry name" value="SRP_SPB"/>
    <property type="match status" value="1"/>
</dbReference>
<evidence type="ECO:0000256" key="1">
    <source>
        <dbReference type="ARBA" id="ARBA00005450"/>
    </source>
</evidence>
<dbReference type="InterPro" id="IPR003593">
    <property type="entry name" value="AAA+_ATPase"/>
</dbReference>
<dbReference type="Pfam" id="PF00448">
    <property type="entry name" value="SRP54"/>
    <property type="match status" value="1"/>
</dbReference>
<dbReference type="HAMAP" id="MF_00306">
    <property type="entry name" value="SRP54"/>
    <property type="match status" value="1"/>
</dbReference>
<evidence type="ECO:0000256" key="2">
    <source>
        <dbReference type="ARBA" id="ARBA00022741"/>
    </source>
</evidence>
<dbReference type="InterPro" id="IPR004780">
    <property type="entry name" value="SRP"/>
</dbReference>
<dbReference type="CDD" id="cd18539">
    <property type="entry name" value="SRP_G"/>
    <property type="match status" value="1"/>
</dbReference>
<dbReference type="AlphaFoldDB" id="A0A7C3Z2N1"/>
<keyword evidence="4 9" id="KW-0694">RNA-binding</keyword>
<comment type="function">
    <text evidence="9">Involved in targeting and insertion of nascent membrane proteins into the cytoplasmic membrane. Binds to the hydrophobic signal sequence of the ribosome-nascent chain (RNC) as it emerges from the ribosomes. The SRP-RNC complex is then targeted to the cytoplasmic membrane where it interacts with the SRP receptor FtsY.</text>
</comment>
<name>A0A7C3Z2N1_9BACT</name>
<keyword evidence="7 9" id="KW-0687">Ribonucleoprotein</keyword>
<dbReference type="InterPro" id="IPR027417">
    <property type="entry name" value="P-loop_NTPase"/>
</dbReference>
<dbReference type="Gene3D" id="1.20.120.140">
    <property type="entry name" value="Signal recognition particle SRP54, nucleotide-binding domain"/>
    <property type="match status" value="1"/>
</dbReference>
<feature type="binding site" evidence="9">
    <location>
        <begin position="107"/>
        <end position="114"/>
    </location>
    <ligand>
        <name>GTP</name>
        <dbReference type="ChEBI" id="CHEBI:37565"/>
    </ligand>
</feature>
<comment type="subunit">
    <text evidence="9">Part of the signal recognition particle protein translocation system, which is composed of SRP and FtsY.</text>
</comment>
<dbReference type="InterPro" id="IPR000897">
    <property type="entry name" value="SRP54_GTPase_dom"/>
</dbReference>
<evidence type="ECO:0000256" key="6">
    <source>
        <dbReference type="ARBA" id="ARBA00023135"/>
    </source>
</evidence>
<dbReference type="InterPro" id="IPR042101">
    <property type="entry name" value="SRP54_N_sf"/>
</dbReference>
<dbReference type="InterPro" id="IPR036891">
    <property type="entry name" value="Signal_recog_part_SRP54_M_sf"/>
</dbReference>
<organism evidence="11">
    <name type="scientific">Desulfobacca acetoxidans</name>
    <dbReference type="NCBI Taxonomy" id="60893"/>
    <lineage>
        <taxon>Bacteria</taxon>
        <taxon>Pseudomonadati</taxon>
        <taxon>Thermodesulfobacteriota</taxon>
        <taxon>Desulfobaccia</taxon>
        <taxon>Desulfobaccales</taxon>
        <taxon>Desulfobaccaceae</taxon>
        <taxon>Desulfobacca</taxon>
    </lineage>
</organism>
<evidence type="ECO:0000256" key="8">
    <source>
        <dbReference type="ARBA" id="ARBA00048027"/>
    </source>
</evidence>
<dbReference type="EMBL" id="DTMF01000299">
    <property type="protein sequence ID" value="HGF35147.1"/>
    <property type="molecule type" value="Genomic_DNA"/>
</dbReference>
<dbReference type="GO" id="GO:0048500">
    <property type="term" value="C:signal recognition particle"/>
    <property type="evidence" value="ECO:0007669"/>
    <property type="project" value="UniProtKB-UniRule"/>
</dbReference>
<evidence type="ECO:0000256" key="5">
    <source>
        <dbReference type="ARBA" id="ARBA00023134"/>
    </source>
</evidence>
<dbReference type="PANTHER" id="PTHR11564:SF5">
    <property type="entry name" value="SIGNAL RECOGNITION PARTICLE SUBUNIT SRP54"/>
    <property type="match status" value="1"/>
</dbReference>
<dbReference type="Pfam" id="PF02881">
    <property type="entry name" value="SRP54_N"/>
    <property type="match status" value="1"/>
</dbReference>
<dbReference type="PANTHER" id="PTHR11564">
    <property type="entry name" value="SIGNAL RECOGNITION PARTICLE 54K PROTEIN SRP54"/>
    <property type="match status" value="1"/>
</dbReference>
<comment type="subcellular location">
    <subcellularLocation>
        <location evidence="9">Cytoplasm</location>
    </subcellularLocation>
    <text evidence="9">The SRP-RNC complex is targeted to the cytoplasmic membrane.</text>
</comment>
<comment type="domain">
    <text evidence="9">Composed of three domains: the N-terminal N domain, which is responsible for interactions with the ribosome, the central G domain, which binds GTP, and the C-terminal M domain, which binds the RNA and the signal sequence of the RNC.</text>
</comment>
<comment type="similarity">
    <text evidence="1 9">Belongs to the GTP-binding SRP family. SRP54 subfamily.</text>
</comment>
<dbReference type="GO" id="GO:0006614">
    <property type="term" value="P:SRP-dependent cotranslational protein targeting to membrane"/>
    <property type="evidence" value="ECO:0007669"/>
    <property type="project" value="InterPro"/>
</dbReference>
<evidence type="ECO:0000256" key="3">
    <source>
        <dbReference type="ARBA" id="ARBA00022801"/>
    </source>
</evidence>
<dbReference type="SUPFAM" id="SSF52540">
    <property type="entry name" value="P-loop containing nucleoside triphosphate hydrolases"/>
    <property type="match status" value="1"/>
</dbReference>
<comment type="catalytic activity">
    <reaction evidence="8 9">
        <text>GTP + H2O = GDP + phosphate + H(+)</text>
        <dbReference type="Rhea" id="RHEA:19669"/>
        <dbReference type="ChEBI" id="CHEBI:15377"/>
        <dbReference type="ChEBI" id="CHEBI:15378"/>
        <dbReference type="ChEBI" id="CHEBI:37565"/>
        <dbReference type="ChEBI" id="CHEBI:43474"/>
        <dbReference type="ChEBI" id="CHEBI:58189"/>
        <dbReference type="EC" id="3.6.5.4"/>
    </reaction>
</comment>
<dbReference type="SMART" id="SM00382">
    <property type="entry name" value="AAA"/>
    <property type="match status" value="1"/>
</dbReference>
<dbReference type="Gene3D" id="1.10.260.30">
    <property type="entry name" value="Signal recognition particle, SRP54 subunit, M-domain"/>
    <property type="match status" value="1"/>
</dbReference>
<evidence type="ECO:0000256" key="9">
    <source>
        <dbReference type="HAMAP-Rule" id="MF_00306"/>
    </source>
</evidence>
<keyword evidence="3 9" id="KW-0378">Hydrolase</keyword>
<sequence>MFDRLSDKLNQVFKKLKGRGTLTEAQVTEALREVRLALLEADVNYKVTKQFIEQIQERAVGEEVLKSLTPAQQVIKIVHEELTMLLGGESPKLDLSGRPPVALMLVGLQGSGKTTTAAKLARRLKAQGRQPYLVPADVQRPAAIEQLKRLAADAGVGVYDTQPGQNPVAISDAAMEAAYAAGYDTVILDTAGRLHIDGPLMEELKAIRAKVEPREILLVADAMTGQDAVAVAQSFDDLLKLTGVILTKVEGDARGGAALSMRAVIGKPIKFLGVGEKLDALEVFHPDRLASRILGMGDVLTLIEKAQESFDVEQVKALERKFRQEAFTLEDFRQQLIQLRKMGPLEGLLDMIPGLGKIKALKGAKPDEKELRRVEAIILSMTPEERTNHQIINGSRRRRIAKGSGTTVEEVNRLLKNFAATQKMIKQFGKAGKRGRMPLPGMFG</sequence>
<keyword evidence="5 9" id="KW-0342">GTP-binding</keyword>
<feature type="domain" description="SRP54-type proteins GTP-binding" evidence="10">
    <location>
        <begin position="268"/>
        <end position="281"/>
    </location>
</feature>
<evidence type="ECO:0000256" key="7">
    <source>
        <dbReference type="ARBA" id="ARBA00023274"/>
    </source>
</evidence>
<dbReference type="InterPro" id="IPR013822">
    <property type="entry name" value="Signal_recog_particl_SRP54_hlx"/>
</dbReference>
<keyword evidence="9" id="KW-0963">Cytoplasm</keyword>
<dbReference type="SUPFAM" id="SSF47446">
    <property type="entry name" value="Signal peptide-binding domain"/>
    <property type="match status" value="1"/>
</dbReference>
<proteinExistence type="inferred from homology"/>
<comment type="caution">
    <text evidence="9">Lacks conserved residue(s) required for the propagation of feature annotation.</text>
</comment>
<keyword evidence="2 9" id="KW-0547">Nucleotide-binding</keyword>
<evidence type="ECO:0000259" key="10">
    <source>
        <dbReference type="PROSITE" id="PS00300"/>
    </source>
</evidence>
<dbReference type="GO" id="GO:0003924">
    <property type="term" value="F:GTPase activity"/>
    <property type="evidence" value="ECO:0007669"/>
    <property type="project" value="UniProtKB-UniRule"/>
</dbReference>
<dbReference type="PROSITE" id="PS00300">
    <property type="entry name" value="SRP54"/>
    <property type="match status" value="1"/>
</dbReference>
<keyword evidence="6 9" id="KW-0733">Signal recognition particle</keyword>
<dbReference type="SMART" id="SM00963">
    <property type="entry name" value="SRP54_N"/>
    <property type="match status" value="1"/>
</dbReference>
<accession>A0A7C3Z2N1</accession>
<dbReference type="GO" id="GO:0005525">
    <property type="term" value="F:GTP binding"/>
    <property type="evidence" value="ECO:0007669"/>
    <property type="project" value="UniProtKB-UniRule"/>
</dbReference>
<dbReference type="EC" id="3.6.5.4" evidence="9"/>
<reference evidence="11" key="1">
    <citation type="journal article" date="2020" name="mSystems">
        <title>Genome- and Community-Level Interaction Insights into Carbon Utilization and Element Cycling Functions of Hydrothermarchaeota in Hydrothermal Sediment.</title>
        <authorList>
            <person name="Zhou Z."/>
            <person name="Liu Y."/>
            <person name="Xu W."/>
            <person name="Pan J."/>
            <person name="Luo Z.H."/>
            <person name="Li M."/>
        </authorList>
    </citation>
    <scope>NUCLEOTIDE SEQUENCE [LARGE SCALE GENOMIC DNA]</scope>
    <source>
        <strain evidence="11">SpSt-897</strain>
    </source>
</reference>
<evidence type="ECO:0000313" key="11">
    <source>
        <dbReference type="EMBL" id="HGF35147.1"/>
    </source>
</evidence>
<dbReference type="NCBIfam" id="TIGR00959">
    <property type="entry name" value="ffh"/>
    <property type="match status" value="1"/>
</dbReference>